<dbReference type="Gramene" id="Ma09_t30330.1">
    <property type="protein sequence ID" value="Ma09_p30330.1"/>
    <property type="gene ID" value="Ma09_g30330"/>
</dbReference>
<dbReference type="Proteomes" id="UP000012960">
    <property type="component" value="Unplaced"/>
</dbReference>
<name>A0A804KQE7_MUSAM</name>
<keyword evidence="2" id="KW-1185">Reference proteome</keyword>
<reference evidence="1" key="1">
    <citation type="submission" date="2021-05" db="UniProtKB">
        <authorList>
            <consortium name="EnsemblPlants"/>
        </authorList>
    </citation>
    <scope>IDENTIFICATION</scope>
    <source>
        <strain evidence="1">subsp. malaccensis</strain>
    </source>
</reference>
<dbReference type="AlphaFoldDB" id="A0A804KQE7"/>
<dbReference type="InParanoid" id="A0A804KQE7"/>
<evidence type="ECO:0000313" key="2">
    <source>
        <dbReference type="Proteomes" id="UP000012960"/>
    </source>
</evidence>
<accession>A0A804KQE7</accession>
<sequence length="38" mass="4501">MRRRSADLRERSLPCPSPLTRSFRSFFFHDRVISTAFG</sequence>
<organism evidence="1 2">
    <name type="scientific">Musa acuminata subsp. malaccensis</name>
    <name type="common">Wild banana</name>
    <name type="synonym">Musa malaccensis</name>
    <dbReference type="NCBI Taxonomy" id="214687"/>
    <lineage>
        <taxon>Eukaryota</taxon>
        <taxon>Viridiplantae</taxon>
        <taxon>Streptophyta</taxon>
        <taxon>Embryophyta</taxon>
        <taxon>Tracheophyta</taxon>
        <taxon>Spermatophyta</taxon>
        <taxon>Magnoliopsida</taxon>
        <taxon>Liliopsida</taxon>
        <taxon>Zingiberales</taxon>
        <taxon>Musaceae</taxon>
        <taxon>Musa</taxon>
    </lineage>
</organism>
<dbReference type="EnsemblPlants" id="Ma09_t30330.1">
    <property type="protein sequence ID" value="Ma09_p30330.1"/>
    <property type="gene ID" value="Ma09_g30330"/>
</dbReference>
<evidence type="ECO:0000313" key="1">
    <source>
        <dbReference type="EnsemblPlants" id="Ma09_p30330.1"/>
    </source>
</evidence>
<protein>
    <submittedName>
        <fullName evidence="1">Uncharacterized protein</fullName>
    </submittedName>
</protein>
<proteinExistence type="predicted"/>